<gene>
    <name evidence="5" type="ORF">CTI12_AA247710</name>
</gene>
<name>A0A2U1NN60_ARTAN</name>
<dbReference type="OrthoDB" id="10253115at2759"/>
<evidence type="ECO:0000256" key="3">
    <source>
        <dbReference type="SAM" id="Phobius"/>
    </source>
</evidence>
<evidence type="ECO:0000313" key="6">
    <source>
        <dbReference type="Proteomes" id="UP000245207"/>
    </source>
</evidence>
<evidence type="ECO:0000256" key="1">
    <source>
        <dbReference type="ARBA" id="ARBA00004930"/>
    </source>
</evidence>
<keyword evidence="3" id="KW-1133">Transmembrane helix</keyword>
<dbReference type="PANTHER" id="PTHR44378">
    <property type="entry name" value="ACYL-ACTIVATING ENZYME 17, PEROXISOMAL-RELATED"/>
    <property type="match status" value="1"/>
</dbReference>
<dbReference type="PANTHER" id="PTHR44378:SF2">
    <property type="entry name" value="ACYL-ACTIVATING ENZYME 17, PEROXISOMAL-RELATED"/>
    <property type="match status" value="1"/>
</dbReference>
<dbReference type="Gene3D" id="3.40.50.12780">
    <property type="entry name" value="N-terminal domain of ligase-like"/>
    <property type="match status" value="1"/>
</dbReference>
<dbReference type="AlphaFoldDB" id="A0A2U1NN60"/>
<evidence type="ECO:0000313" key="5">
    <source>
        <dbReference type="EMBL" id="PWA74949.1"/>
    </source>
</evidence>
<keyword evidence="3" id="KW-0812">Transmembrane</keyword>
<organism evidence="5 6">
    <name type="scientific">Artemisia annua</name>
    <name type="common">Sweet wormwood</name>
    <dbReference type="NCBI Taxonomy" id="35608"/>
    <lineage>
        <taxon>Eukaryota</taxon>
        <taxon>Viridiplantae</taxon>
        <taxon>Streptophyta</taxon>
        <taxon>Embryophyta</taxon>
        <taxon>Tracheophyta</taxon>
        <taxon>Spermatophyta</taxon>
        <taxon>Magnoliopsida</taxon>
        <taxon>eudicotyledons</taxon>
        <taxon>Gunneridae</taxon>
        <taxon>Pentapetalae</taxon>
        <taxon>asterids</taxon>
        <taxon>campanulids</taxon>
        <taxon>Asterales</taxon>
        <taxon>Asteraceae</taxon>
        <taxon>Asteroideae</taxon>
        <taxon>Anthemideae</taxon>
        <taxon>Artemisiinae</taxon>
        <taxon>Artemisia</taxon>
    </lineage>
</organism>
<dbReference type="Pfam" id="PF00501">
    <property type="entry name" value="AMP-binding"/>
    <property type="match status" value="1"/>
</dbReference>
<comment type="caution">
    <text evidence="5">The sequence shown here is derived from an EMBL/GenBank/DDBJ whole genome shotgun (WGS) entry which is preliminary data.</text>
</comment>
<dbReference type="InterPro" id="IPR000873">
    <property type="entry name" value="AMP-dep_synth/lig_dom"/>
</dbReference>
<dbReference type="PROSITE" id="PS00455">
    <property type="entry name" value="AMP_BINDING"/>
    <property type="match status" value="1"/>
</dbReference>
<dbReference type="UniPathway" id="UPA00372">
    <property type="reaction ID" value="UER00547"/>
</dbReference>
<protein>
    <submittedName>
        <fullName evidence="5">Acyl-activating enzyme 17</fullName>
    </submittedName>
</protein>
<evidence type="ECO:0000259" key="4">
    <source>
        <dbReference type="Pfam" id="PF00501"/>
    </source>
</evidence>
<dbReference type="EMBL" id="PKPP01002487">
    <property type="protein sequence ID" value="PWA74949.1"/>
    <property type="molecule type" value="Genomic_DNA"/>
</dbReference>
<evidence type="ECO:0000256" key="2">
    <source>
        <dbReference type="ARBA" id="ARBA00023051"/>
    </source>
</evidence>
<accession>A0A2U1NN60</accession>
<dbReference type="Proteomes" id="UP000245207">
    <property type="component" value="Unassembled WGS sequence"/>
</dbReference>
<dbReference type="SUPFAM" id="SSF56801">
    <property type="entry name" value="Acetyl-CoA synthetase-like"/>
    <property type="match status" value="1"/>
</dbReference>
<reference evidence="5 6" key="1">
    <citation type="journal article" date="2018" name="Mol. Plant">
        <title>The genome of Artemisia annua provides insight into the evolution of Asteraceae family and artemisinin biosynthesis.</title>
        <authorList>
            <person name="Shen Q."/>
            <person name="Zhang L."/>
            <person name="Liao Z."/>
            <person name="Wang S."/>
            <person name="Yan T."/>
            <person name="Shi P."/>
            <person name="Liu M."/>
            <person name="Fu X."/>
            <person name="Pan Q."/>
            <person name="Wang Y."/>
            <person name="Lv Z."/>
            <person name="Lu X."/>
            <person name="Zhang F."/>
            <person name="Jiang W."/>
            <person name="Ma Y."/>
            <person name="Chen M."/>
            <person name="Hao X."/>
            <person name="Li L."/>
            <person name="Tang Y."/>
            <person name="Lv G."/>
            <person name="Zhou Y."/>
            <person name="Sun X."/>
            <person name="Brodelius P.E."/>
            <person name="Rose J.K.C."/>
            <person name="Tang K."/>
        </authorList>
    </citation>
    <scope>NUCLEOTIDE SEQUENCE [LARGE SCALE GENOMIC DNA]</scope>
    <source>
        <strain evidence="6">cv. Huhao1</strain>
        <tissue evidence="5">Leaf</tissue>
    </source>
</reference>
<feature type="domain" description="AMP-dependent synthetase/ligase" evidence="4">
    <location>
        <begin position="190"/>
        <end position="555"/>
    </location>
</feature>
<keyword evidence="2" id="KW-0587">Phenylpropanoid metabolism</keyword>
<proteinExistence type="predicted"/>
<sequence length="597" mass="65483">MATYKTLDTVQVSDIVNVGISPETAAQLHKKVDEIIKKYGSGCPETWKEISTRVLNPDLPFGFHQMMFYGCYKEFGPDPIAWLPDLEAAKLTNIGNLLERRGKEFLGPSYKDPISSYSAFQEFSASNLEVFWKTILDEMNISFSVPPKRILVDDPSQESQLSHPGGQWLPGAYVNPARDCLSLGSKRNLNDVAVIWRDEGSDQIPVKRMTVRKLRSEVWLAAYALDTLGLDKGSAIAIDMPMDVNSVVIYLAIVLAGYVVVSIADSFAPNEISTRLVLSKVKAIFTQDVIIRGNRSLPLYSRVVDARSPLAIVIPARHSCLSTTLREGDISWHDFLDRAKNYRNVEFVAVERPIEAFSNILFSSGTTGEPKAIPWTLATPYKAGADGWCHMDVHKGDIVAWPTNLGWMMGPWLIYASLLNGGSVALYNGSPLGVGFAKFVQDAKVTMLGVIPSIVRTWKTKNCTAGYDWSTIRSFGSTGEASNADECLWLMGRAEYKPVMEYCGGTEIGGGFITGSLLQPQSLSAFSTPSLGCQLFILGKDGIPIPPNVPGVGELALNPLMFGASSTLLNANHYDVYFKGMPSWNGKVSEIVFFLGI</sequence>
<feature type="transmembrane region" description="Helical" evidence="3">
    <location>
        <begin position="247"/>
        <end position="268"/>
    </location>
</feature>
<keyword evidence="3" id="KW-0472">Membrane</keyword>
<dbReference type="InterPro" id="IPR042099">
    <property type="entry name" value="ANL_N_sf"/>
</dbReference>
<keyword evidence="6" id="KW-1185">Reference proteome</keyword>
<comment type="pathway">
    <text evidence="1">Phytoalexin biosynthesis; 3,4',5-trihydroxystilbene biosynthesis; 3,4',5-trihydroxystilbene from trans-4-coumarate: step 1/2.</text>
</comment>
<dbReference type="GO" id="GO:0009698">
    <property type="term" value="P:phenylpropanoid metabolic process"/>
    <property type="evidence" value="ECO:0007669"/>
    <property type="project" value="UniProtKB-KW"/>
</dbReference>
<dbReference type="InterPro" id="IPR020845">
    <property type="entry name" value="AMP-binding_CS"/>
</dbReference>